<name>A0A5M3T7E6_LIMPL</name>
<protein>
    <submittedName>
        <fullName evidence="2">Uncharacterized protein</fullName>
    </submittedName>
</protein>
<evidence type="ECO:0000256" key="1">
    <source>
        <dbReference type="SAM" id="Phobius"/>
    </source>
</evidence>
<evidence type="ECO:0000313" key="2">
    <source>
        <dbReference type="EMBL" id="GCE94405.1"/>
    </source>
</evidence>
<keyword evidence="1" id="KW-1133">Transmembrane helix</keyword>
<feature type="transmembrane region" description="Helical" evidence="1">
    <location>
        <begin position="12"/>
        <end position="34"/>
    </location>
</feature>
<proteinExistence type="predicted"/>
<keyword evidence="1" id="KW-0812">Transmembrane</keyword>
<dbReference type="Proteomes" id="UP000326169">
    <property type="component" value="Unassembled WGS sequence"/>
</dbReference>
<comment type="caution">
    <text evidence="2">The sequence shown here is derived from an EMBL/GenBank/DDBJ whole genome shotgun (WGS) entry which is preliminary data.</text>
</comment>
<organism evidence="2 3">
    <name type="scientific">Limnospira platensis NIES-46</name>
    <dbReference type="NCBI Taxonomy" id="1236695"/>
    <lineage>
        <taxon>Bacteria</taxon>
        <taxon>Bacillati</taxon>
        <taxon>Cyanobacteriota</taxon>
        <taxon>Cyanophyceae</taxon>
        <taxon>Oscillatoriophycideae</taxon>
        <taxon>Oscillatoriales</taxon>
        <taxon>Sirenicapillariaceae</taxon>
        <taxon>Limnospira</taxon>
    </lineage>
</organism>
<reference evidence="2 3" key="1">
    <citation type="journal article" date="2019" name="J Genomics">
        <title>The Draft Genome of a Hydrogen-producing Cyanobacterium, Arthrospira platensis NIES-46.</title>
        <authorList>
            <person name="Suzuki S."/>
            <person name="Yamaguchi H."/>
            <person name="Kawachi M."/>
        </authorList>
    </citation>
    <scope>NUCLEOTIDE SEQUENCE [LARGE SCALE GENOMIC DNA]</scope>
    <source>
        <strain evidence="2 3">NIES-46</strain>
    </source>
</reference>
<evidence type="ECO:0000313" key="3">
    <source>
        <dbReference type="Proteomes" id="UP000326169"/>
    </source>
</evidence>
<dbReference type="EMBL" id="BIMW01000096">
    <property type="protein sequence ID" value="GCE94405.1"/>
    <property type="molecule type" value="Genomic_DNA"/>
</dbReference>
<gene>
    <name evidence="2" type="ORF">NIES46_24600</name>
</gene>
<keyword evidence="3" id="KW-1185">Reference proteome</keyword>
<accession>A0A5M3T7E6</accession>
<sequence length="294" mass="33659">MVMGLMGDGGLMFSRLASLLTILGVGLYFTGWIYRWAYFGYFQIEITTLDLPIESFFIAPLQVFFGNFASGEWSTFWRTFRVAIAISLLIYLTLKLLECSSGKFAHFINASRDYLLKISLKQRRYRATRTLQIFPDLQPIDYDKNFLNEFVIAGWCLAGLFYLGQTQGNLDAIRDAHNHTSMLPVVTVIAPENRLPLGRKINDLTDDPAVGNFRFIGDLELYKTLLDRDYNDKTQPDQQIVWRLLIDRDSQYYIFPSLPENAPSDTRPPLVIIQQSTAGEYVIILSPEPGQRNP</sequence>
<keyword evidence="1" id="KW-0472">Membrane</keyword>